<evidence type="ECO:0000256" key="3">
    <source>
        <dbReference type="ARBA" id="ARBA00022692"/>
    </source>
</evidence>
<feature type="transmembrane region" description="Helical" evidence="8">
    <location>
        <begin position="270"/>
        <end position="292"/>
    </location>
</feature>
<dbReference type="EMBL" id="JBHSLI010000009">
    <property type="protein sequence ID" value="MFC5295251.1"/>
    <property type="molecule type" value="Genomic_DNA"/>
</dbReference>
<keyword evidence="5 11" id="KW-0067">ATP-binding</keyword>
<comment type="caution">
    <text evidence="11">The sequence shown here is derived from an EMBL/GenBank/DDBJ whole genome shotgun (WGS) entry which is preliminary data.</text>
</comment>
<comment type="subcellular location">
    <subcellularLocation>
        <location evidence="1">Cell membrane</location>
        <topology evidence="1">Multi-pass membrane protein</topology>
    </subcellularLocation>
</comment>
<evidence type="ECO:0000256" key="8">
    <source>
        <dbReference type="SAM" id="Phobius"/>
    </source>
</evidence>
<accession>A0ABW0F9Q6</accession>
<feature type="domain" description="ABC transmembrane type-1" evidence="10">
    <location>
        <begin position="21"/>
        <end position="265"/>
    </location>
</feature>
<dbReference type="SUPFAM" id="SSF52540">
    <property type="entry name" value="P-loop containing nucleoside triphosphate hydrolases"/>
    <property type="match status" value="1"/>
</dbReference>
<protein>
    <submittedName>
        <fullName evidence="11">ABC transporter ATP-binding protein</fullName>
    </submittedName>
</protein>
<organism evidence="11 12">
    <name type="scientific">Bosea minatitlanensis</name>
    <dbReference type="NCBI Taxonomy" id="128782"/>
    <lineage>
        <taxon>Bacteria</taxon>
        <taxon>Pseudomonadati</taxon>
        <taxon>Pseudomonadota</taxon>
        <taxon>Alphaproteobacteria</taxon>
        <taxon>Hyphomicrobiales</taxon>
        <taxon>Boseaceae</taxon>
        <taxon>Bosea</taxon>
    </lineage>
</organism>
<evidence type="ECO:0000259" key="10">
    <source>
        <dbReference type="PROSITE" id="PS50929"/>
    </source>
</evidence>
<dbReference type="Gene3D" id="3.40.50.300">
    <property type="entry name" value="P-loop containing nucleotide triphosphate hydrolases"/>
    <property type="match status" value="1"/>
</dbReference>
<dbReference type="PANTHER" id="PTHR24221:SF654">
    <property type="entry name" value="ATP-BINDING CASSETTE SUB-FAMILY B MEMBER 6"/>
    <property type="match status" value="1"/>
</dbReference>
<keyword evidence="12" id="KW-1185">Reference proteome</keyword>
<evidence type="ECO:0000313" key="12">
    <source>
        <dbReference type="Proteomes" id="UP001595976"/>
    </source>
</evidence>
<keyword evidence="7 8" id="KW-0472">Membrane</keyword>
<dbReference type="SMART" id="SM00382">
    <property type="entry name" value="AAA"/>
    <property type="match status" value="1"/>
</dbReference>
<keyword evidence="6 8" id="KW-1133">Transmembrane helix</keyword>
<feature type="domain" description="ABC transporter" evidence="9">
    <location>
        <begin position="330"/>
        <end position="564"/>
    </location>
</feature>
<feature type="transmembrane region" description="Helical" evidence="8">
    <location>
        <begin position="239"/>
        <end position="264"/>
    </location>
</feature>
<feature type="transmembrane region" description="Helical" evidence="8">
    <location>
        <begin position="56"/>
        <end position="78"/>
    </location>
</feature>
<name>A0ABW0F9Q6_9HYPH</name>
<dbReference type="InterPro" id="IPR027417">
    <property type="entry name" value="P-loop_NTPase"/>
</dbReference>
<evidence type="ECO:0000313" key="11">
    <source>
        <dbReference type="EMBL" id="MFC5295251.1"/>
    </source>
</evidence>
<comment type="similarity">
    <text evidence="2">Belongs to the ABC transporter superfamily.</text>
</comment>
<dbReference type="Pfam" id="PF00664">
    <property type="entry name" value="ABC_membrane"/>
    <property type="match status" value="1"/>
</dbReference>
<dbReference type="InterPro" id="IPR003439">
    <property type="entry name" value="ABC_transporter-like_ATP-bd"/>
</dbReference>
<dbReference type="Proteomes" id="UP001595976">
    <property type="component" value="Unassembled WGS sequence"/>
</dbReference>
<evidence type="ECO:0000256" key="4">
    <source>
        <dbReference type="ARBA" id="ARBA00022741"/>
    </source>
</evidence>
<evidence type="ECO:0000256" key="2">
    <source>
        <dbReference type="ARBA" id="ARBA00005417"/>
    </source>
</evidence>
<evidence type="ECO:0000256" key="6">
    <source>
        <dbReference type="ARBA" id="ARBA00022989"/>
    </source>
</evidence>
<dbReference type="InterPro" id="IPR003593">
    <property type="entry name" value="AAA+_ATPase"/>
</dbReference>
<dbReference type="InterPro" id="IPR036640">
    <property type="entry name" value="ABC1_TM_sf"/>
</dbReference>
<feature type="transmembrane region" description="Helical" evidence="8">
    <location>
        <begin position="161"/>
        <end position="181"/>
    </location>
</feature>
<dbReference type="PANTHER" id="PTHR24221">
    <property type="entry name" value="ATP-BINDING CASSETTE SUB-FAMILY B"/>
    <property type="match status" value="1"/>
</dbReference>
<keyword evidence="3 8" id="KW-0812">Transmembrane</keyword>
<sequence length="574" mass="60694">MRLLAFIHAHLGDARALFRRAMLFTFLEGLMTAGPVVAVALGLMRLAQGPADLPALLPYALAVVAAVALRIVLIRLAWSSGFRAGNVATEAIRNRLVAHMRAVPLGALGRWSAARLASLVTEDGRWINEASTFTLNRLFGGLAAGLCLLLAAAWFDPATALAVLFAFGLGLLSLPVAGRLLKRVIARRNAELTDISQRIGEYGEGIAVFRSFRAGEGAFARFAEAADRLRRLMLGYTPVLVSLHGVAATLMGAGLPLALMILAWRGGEAAPSLIPALLLGLAAGHALSAAVLGQMLPFSLGMQAEAGMARFLAEPALAHRGREPGTPLDFALERVSFSHDGRRGAVDGIALAARQGGMTAIVGPSGAGKSSVVGLMMRFFDPQSGRVTVGGVDIADIPPARLQALTALVNQDVHLFRDTLRANILLGAPGADEARLAAAIRAARLEELIAALPDGLDTVIGEGGRTLSGGERQRVAVARALLKDAPILLLDEASSAMDPLTERAIQQAVAALEDGRTLVVVAHRLRSIAEADRIHVMDRGRIVEEGRHPELLARGGLYARLWQAQERAAGWRLR</sequence>
<dbReference type="SUPFAM" id="SSF90123">
    <property type="entry name" value="ABC transporter transmembrane region"/>
    <property type="match status" value="1"/>
</dbReference>
<keyword evidence="4" id="KW-0547">Nucleotide-binding</keyword>
<evidence type="ECO:0000256" key="1">
    <source>
        <dbReference type="ARBA" id="ARBA00004651"/>
    </source>
</evidence>
<feature type="transmembrane region" description="Helical" evidence="8">
    <location>
        <begin position="21"/>
        <end position="44"/>
    </location>
</feature>
<dbReference type="Gene3D" id="1.20.1560.10">
    <property type="entry name" value="ABC transporter type 1, transmembrane domain"/>
    <property type="match status" value="1"/>
</dbReference>
<dbReference type="GO" id="GO:0005524">
    <property type="term" value="F:ATP binding"/>
    <property type="evidence" value="ECO:0007669"/>
    <property type="project" value="UniProtKB-KW"/>
</dbReference>
<gene>
    <name evidence="11" type="ORF">ACFPK2_19840</name>
</gene>
<evidence type="ECO:0000259" key="9">
    <source>
        <dbReference type="PROSITE" id="PS50893"/>
    </source>
</evidence>
<dbReference type="InterPro" id="IPR011527">
    <property type="entry name" value="ABC1_TM_dom"/>
</dbReference>
<dbReference type="RefSeq" id="WP_158446179.1">
    <property type="nucleotide sequence ID" value="NZ_JAOAOS010000010.1"/>
</dbReference>
<reference evidence="12" key="1">
    <citation type="journal article" date="2019" name="Int. J. Syst. Evol. Microbiol.">
        <title>The Global Catalogue of Microorganisms (GCM) 10K type strain sequencing project: providing services to taxonomists for standard genome sequencing and annotation.</title>
        <authorList>
            <consortium name="The Broad Institute Genomics Platform"/>
            <consortium name="The Broad Institute Genome Sequencing Center for Infectious Disease"/>
            <person name="Wu L."/>
            <person name="Ma J."/>
        </authorList>
    </citation>
    <scope>NUCLEOTIDE SEQUENCE [LARGE SCALE GENOMIC DNA]</scope>
    <source>
        <strain evidence="12">CGMCC 1.15643</strain>
    </source>
</reference>
<evidence type="ECO:0000256" key="7">
    <source>
        <dbReference type="ARBA" id="ARBA00023136"/>
    </source>
</evidence>
<dbReference type="PROSITE" id="PS50929">
    <property type="entry name" value="ABC_TM1F"/>
    <property type="match status" value="1"/>
</dbReference>
<proteinExistence type="inferred from homology"/>
<dbReference type="PROSITE" id="PS50893">
    <property type="entry name" value="ABC_TRANSPORTER_2"/>
    <property type="match status" value="1"/>
</dbReference>
<feature type="transmembrane region" description="Helical" evidence="8">
    <location>
        <begin position="135"/>
        <end position="155"/>
    </location>
</feature>
<dbReference type="PROSITE" id="PS00211">
    <property type="entry name" value="ABC_TRANSPORTER_1"/>
    <property type="match status" value="1"/>
</dbReference>
<dbReference type="Pfam" id="PF00005">
    <property type="entry name" value="ABC_tran"/>
    <property type="match status" value="1"/>
</dbReference>
<dbReference type="InterPro" id="IPR017871">
    <property type="entry name" value="ABC_transporter-like_CS"/>
</dbReference>
<dbReference type="InterPro" id="IPR039421">
    <property type="entry name" value="Type_1_exporter"/>
</dbReference>
<evidence type="ECO:0000256" key="5">
    <source>
        <dbReference type="ARBA" id="ARBA00022840"/>
    </source>
</evidence>